<dbReference type="EMBL" id="CAXDID020000208">
    <property type="protein sequence ID" value="CAL6056025.1"/>
    <property type="molecule type" value="Genomic_DNA"/>
</dbReference>
<dbReference type="EMBL" id="CAXDID020000208">
    <property type="protein sequence ID" value="CAL6056019.1"/>
    <property type="molecule type" value="Genomic_DNA"/>
</dbReference>
<gene>
    <name evidence="1" type="ORF">HINF_LOCUS43501</name>
    <name evidence="2" type="ORF">HINF_LOCUS43504</name>
    <name evidence="3" type="ORF">HINF_LOCUS46824</name>
    <name evidence="4" type="ORF">HINF_LOCUS46827</name>
</gene>
<evidence type="ECO:0000313" key="5">
    <source>
        <dbReference type="Proteomes" id="UP001642409"/>
    </source>
</evidence>
<organism evidence="2">
    <name type="scientific">Hexamita inflata</name>
    <dbReference type="NCBI Taxonomy" id="28002"/>
    <lineage>
        <taxon>Eukaryota</taxon>
        <taxon>Metamonada</taxon>
        <taxon>Diplomonadida</taxon>
        <taxon>Hexamitidae</taxon>
        <taxon>Hexamitinae</taxon>
        <taxon>Hexamita</taxon>
    </lineage>
</organism>
<dbReference type="EMBL" id="CATOUU010000868">
    <property type="protein sequence ID" value="CAI9955859.1"/>
    <property type="molecule type" value="Genomic_DNA"/>
</dbReference>
<name>A0AA86QB28_9EUKA</name>
<dbReference type="Proteomes" id="UP001642409">
    <property type="component" value="Unassembled WGS sequence"/>
</dbReference>
<dbReference type="EMBL" id="CATOUU010000868">
    <property type="protein sequence ID" value="CAI9955856.1"/>
    <property type="molecule type" value="Genomic_DNA"/>
</dbReference>
<protein>
    <submittedName>
        <fullName evidence="3">Hypothetical_protein</fullName>
    </submittedName>
</protein>
<reference evidence="3 5" key="2">
    <citation type="submission" date="2024-07" db="EMBL/GenBank/DDBJ databases">
        <authorList>
            <person name="Akdeniz Z."/>
        </authorList>
    </citation>
    <scope>NUCLEOTIDE SEQUENCE [LARGE SCALE GENOMIC DNA]</scope>
</reference>
<evidence type="ECO:0000313" key="1">
    <source>
        <dbReference type="EMBL" id="CAI9955856.1"/>
    </source>
</evidence>
<evidence type="ECO:0000313" key="4">
    <source>
        <dbReference type="EMBL" id="CAL6056025.1"/>
    </source>
</evidence>
<evidence type="ECO:0000313" key="2">
    <source>
        <dbReference type="EMBL" id="CAI9955859.1"/>
    </source>
</evidence>
<evidence type="ECO:0000313" key="3">
    <source>
        <dbReference type="EMBL" id="CAL6056019.1"/>
    </source>
</evidence>
<comment type="caution">
    <text evidence="2">The sequence shown here is derived from an EMBL/GenBank/DDBJ whole genome shotgun (WGS) entry which is preliminary data.</text>
</comment>
<accession>A0AA86QB28</accession>
<keyword evidence="5" id="KW-1185">Reference proteome</keyword>
<proteinExistence type="predicted"/>
<reference evidence="2" key="1">
    <citation type="submission" date="2023-06" db="EMBL/GenBank/DDBJ databases">
        <authorList>
            <person name="Kurt Z."/>
        </authorList>
    </citation>
    <scope>NUCLEOTIDE SEQUENCE</scope>
</reference>
<sequence length="146" mass="16457">MNAFQLQARLLIDVYGYIAQLVALAFAVQSVKITISPTIYYCILKCTFVEPCDVTEANRIIKFSRRSGSANVITAKSNIHKCIQYSVSWVNSTIFIQRVDNRNVQSSRSVELNSSQMNYIALFSTVGLCIQMLIPKQQRRPLSSVV</sequence>
<dbReference type="AlphaFoldDB" id="A0AA86QB28"/>